<organism evidence="3">
    <name type="scientific">Trypanosoma brucei</name>
    <dbReference type="NCBI Taxonomy" id="5691"/>
    <lineage>
        <taxon>Eukaryota</taxon>
        <taxon>Discoba</taxon>
        <taxon>Euglenozoa</taxon>
        <taxon>Kinetoplastea</taxon>
        <taxon>Metakinetoplastina</taxon>
        <taxon>Trypanosomatida</taxon>
        <taxon>Trypanosomatidae</taxon>
        <taxon>Trypanosoma</taxon>
    </lineage>
</organism>
<protein>
    <submittedName>
        <fullName evidence="3">Variant surface glycoprotein</fullName>
    </submittedName>
</protein>
<keyword evidence="2" id="KW-0732">Signal</keyword>
<feature type="region of interest" description="Disordered" evidence="1">
    <location>
        <begin position="406"/>
        <end position="441"/>
    </location>
</feature>
<reference evidence="3" key="1">
    <citation type="submission" date="2016-12" db="EMBL/GenBank/DDBJ databases">
        <title>Extending the VSGnome of Trypanosoma brucei strain TREU927.</title>
        <authorList>
            <person name="Cross G.A."/>
        </authorList>
    </citation>
    <scope>NUCLEOTIDE SEQUENCE</scope>
    <source>
        <strain evidence="3">Tb927.99.271</strain>
    </source>
</reference>
<evidence type="ECO:0000256" key="1">
    <source>
        <dbReference type="SAM" id="MobiDB-lite"/>
    </source>
</evidence>
<dbReference type="SUPFAM" id="SSF58087">
    <property type="entry name" value="Variant surface glycoprotein (N-terminal domain)"/>
    <property type="match status" value="1"/>
</dbReference>
<feature type="chain" id="PRO_5012753115" evidence="2">
    <location>
        <begin position="24"/>
        <end position="486"/>
    </location>
</feature>
<sequence length="486" mass="52145">MNRTRQTQKLLLVATVVVTLANATTIDDSSPSTALTTPCLLQQYLAKKLGDIQRKAAEAQQTFEANRQQTTQWLLASLKSTGKNRIAFALLHAMGEAENAEQRPRVTALQEAAATAATVVNRRLGAVAQAMLLSSGQISDDIDAVSGSPPTTPEVQLTFKPAPAIGVNCDLGTSGEISEGRKKLTDKTTTKISIIKDEQLKSLALSGKPILKCTKTDNTGQNWAQDSDNLKCTDANGGSTSNRKIKLMLGANRLFNTLAGADTDLKTGSTTKVCGDLQGVTNKLWPTENEVTAVICKGLDEAAAIQALSEIKLDSLAGNQHIKDAIATLYEKKATPTETVDILNDIFGKDAAAFEATYIKGAATTEYQYANGENTGSEQLSKIVAGSKVGSAIAVLRKTELLKPKETATGSKYEEKESDKKIDTEDKTGAKKEGDKKDECKATEEKDCDTKKCDWNKDKNECKVKEGAAVISYVMKAPLLLAFLLF</sequence>
<proteinExistence type="predicted"/>
<dbReference type="AlphaFoldDB" id="A0A1V0FXX4"/>
<evidence type="ECO:0000313" key="3">
    <source>
        <dbReference type="EMBL" id="ARB50611.1"/>
    </source>
</evidence>
<feature type="signal peptide" evidence="2">
    <location>
        <begin position="1"/>
        <end position="23"/>
    </location>
</feature>
<name>A0A1V0FXX4_9TRYP</name>
<evidence type="ECO:0000256" key="2">
    <source>
        <dbReference type="SAM" id="SignalP"/>
    </source>
</evidence>
<accession>A0A1V0FXX4</accession>
<dbReference type="VEuPathDB" id="TriTrypDB:Tb11.v5.0296"/>
<dbReference type="EMBL" id="KY404360">
    <property type="protein sequence ID" value="ARB50611.1"/>
    <property type="molecule type" value="Genomic_DNA"/>
</dbReference>